<dbReference type="RefSeq" id="WP_103051364.1">
    <property type="nucleotide sequence ID" value="NZ_POWF01000002.1"/>
</dbReference>
<dbReference type="Proteomes" id="UP000236641">
    <property type="component" value="Unassembled WGS sequence"/>
</dbReference>
<gene>
    <name evidence="2" type="ORF">C1T31_04835</name>
</gene>
<reference evidence="2 3" key="1">
    <citation type="submission" date="2018-01" db="EMBL/GenBank/DDBJ databases">
        <title>The draft genome of Hanstruepera neustonica JCM19743.</title>
        <authorList>
            <person name="He R.-H."/>
            <person name="Du Z.-J."/>
        </authorList>
    </citation>
    <scope>NUCLEOTIDE SEQUENCE [LARGE SCALE GENOMIC DNA]</scope>
    <source>
        <strain evidence="2 3">JCM19743</strain>
    </source>
</reference>
<dbReference type="EMBL" id="POWF01000002">
    <property type="protein sequence ID" value="PNQ73667.1"/>
    <property type="molecule type" value="Genomic_DNA"/>
</dbReference>
<evidence type="ECO:0000313" key="2">
    <source>
        <dbReference type="EMBL" id="PNQ73667.1"/>
    </source>
</evidence>
<feature type="domain" description="CoA-binding" evidence="1">
    <location>
        <begin position="3"/>
        <end position="114"/>
    </location>
</feature>
<dbReference type="Gene3D" id="3.40.50.720">
    <property type="entry name" value="NAD(P)-binding Rossmann-like Domain"/>
    <property type="match status" value="1"/>
</dbReference>
<dbReference type="InterPro" id="IPR003781">
    <property type="entry name" value="CoA-bd"/>
</dbReference>
<keyword evidence="3" id="KW-1185">Reference proteome</keyword>
<dbReference type="Pfam" id="PF13380">
    <property type="entry name" value="CoA_binding_2"/>
    <property type="match status" value="1"/>
</dbReference>
<dbReference type="SUPFAM" id="SSF51735">
    <property type="entry name" value="NAD(P)-binding Rossmann-fold domains"/>
    <property type="match status" value="1"/>
</dbReference>
<proteinExistence type="predicted"/>
<comment type="caution">
    <text evidence="2">The sequence shown here is derived from an EMBL/GenBank/DDBJ whole genome shotgun (WGS) entry which is preliminary data.</text>
</comment>
<sequence>MGKKTLVLGASLKPNRYSYYAIQRLVASHHEVVAFGLKSGQVSGVTIDTELLQYENIDTVTLYLNSMRQHEYYDYIISLNPNRVIFNPGTENPEFYKLLKENNVAFEESCTLVLLSTNQY</sequence>
<protein>
    <submittedName>
        <fullName evidence="2">CoA-binding protein</fullName>
    </submittedName>
</protein>
<evidence type="ECO:0000259" key="1">
    <source>
        <dbReference type="Pfam" id="PF13380"/>
    </source>
</evidence>
<organism evidence="2 3">
    <name type="scientific">Hanstruepera neustonica</name>
    <dbReference type="NCBI Taxonomy" id="1445657"/>
    <lineage>
        <taxon>Bacteria</taxon>
        <taxon>Pseudomonadati</taxon>
        <taxon>Bacteroidota</taxon>
        <taxon>Flavobacteriia</taxon>
        <taxon>Flavobacteriales</taxon>
        <taxon>Flavobacteriaceae</taxon>
        <taxon>Hanstruepera</taxon>
    </lineage>
</organism>
<dbReference type="OrthoDB" id="708726at2"/>
<evidence type="ECO:0000313" key="3">
    <source>
        <dbReference type="Proteomes" id="UP000236641"/>
    </source>
</evidence>
<accession>A0A2K1E057</accession>
<dbReference type="InterPro" id="IPR036291">
    <property type="entry name" value="NAD(P)-bd_dom_sf"/>
</dbReference>
<name>A0A2K1E057_9FLAO</name>
<dbReference type="AlphaFoldDB" id="A0A2K1E057"/>